<dbReference type="Gene3D" id="2.120.10.30">
    <property type="entry name" value="TolB, C-terminal domain"/>
    <property type="match status" value="1"/>
</dbReference>
<evidence type="ECO:0000256" key="3">
    <source>
        <dbReference type="PIRSR" id="PIRSR605511-2"/>
    </source>
</evidence>
<dbReference type="PRINTS" id="PR01790">
    <property type="entry name" value="SMP30FAMILY"/>
</dbReference>
<feature type="active site" description="Proton donor/acceptor" evidence="2">
    <location>
        <position position="304"/>
    </location>
</feature>
<sequence>MIRPIHLPRPPVPARVQHRYPEIICSCEPTRHKDHESLKRDCFIRRVSISTPERSVFSPVVVQEARGNKSTKSRTASIQKKNSKKKFPVLWAADMSNAEGVQDHRVYRFYEAHASVGKAGIWDPSQNKYYYVDIQGQSLHILTLGGSEIQREDYDVGLSVGAMALIEGGWGLVMAVRDGFGIWDFSKKKLELVATPYGINSGWRMNDGACDSKGRFWAGRLFDTDETKPGQIYRLENDGKTATPVIEGICCTNGVLWSPDSTLMYVGDSTTKQIFVWDYDEESGTPSNKRLLIDTSKIFHGVPDGATIDQEGYLWTCFFDGHKMARISPEGTIDRVYDLPVKRPTQPCWYGDNLDTLLITSASKDVNTANCPESGNILKLHVGVQGQLKAKYKLRSRPDGVANHASS</sequence>
<dbReference type="AlphaFoldDB" id="A0ABD3I4G0"/>
<evidence type="ECO:0000313" key="6">
    <source>
        <dbReference type="Proteomes" id="UP001633002"/>
    </source>
</evidence>
<evidence type="ECO:0000256" key="1">
    <source>
        <dbReference type="ARBA" id="ARBA00008853"/>
    </source>
</evidence>
<dbReference type="SUPFAM" id="SSF63829">
    <property type="entry name" value="Calcium-dependent phosphotriesterase"/>
    <property type="match status" value="1"/>
</dbReference>
<comment type="cofactor">
    <cofactor evidence="3">
        <name>Zn(2+)</name>
        <dbReference type="ChEBI" id="CHEBI:29105"/>
    </cofactor>
    <text evidence="3">Binds 1 divalent metal cation per subunit.</text>
</comment>
<gene>
    <name evidence="5" type="ORF">R1sor_012669</name>
</gene>
<dbReference type="Pfam" id="PF08450">
    <property type="entry name" value="SGL"/>
    <property type="match status" value="1"/>
</dbReference>
<keyword evidence="6" id="KW-1185">Reference proteome</keyword>
<dbReference type="PANTHER" id="PTHR10907:SF65">
    <property type="entry name" value="ALDONOLACTONASE"/>
    <property type="match status" value="1"/>
</dbReference>
<keyword evidence="3" id="KW-0479">Metal-binding</keyword>
<name>A0ABD3I4G0_9MARC</name>
<comment type="similarity">
    <text evidence="1">Belongs to the SMP-30/CGR1 family.</text>
</comment>
<reference evidence="5 6" key="1">
    <citation type="submission" date="2024-09" db="EMBL/GenBank/DDBJ databases">
        <title>Chromosome-scale assembly of Riccia sorocarpa.</title>
        <authorList>
            <person name="Paukszto L."/>
        </authorList>
    </citation>
    <scope>NUCLEOTIDE SEQUENCE [LARGE SCALE GENOMIC DNA]</scope>
    <source>
        <strain evidence="5">LP-2024</strain>
        <tissue evidence="5">Aerial parts of the thallus</tissue>
    </source>
</reference>
<dbReference type="PANTHER" id="PTHR10907">
    <property type="entry name" value="REGUCALCIN"/>
    <property type="match status" value="1"/>
</dbReference>
<feature type="binding site" evidence="3">
    <location>
        <position position="304"/>
    </location>
    <ligand>
        <name>a divalent metal cation</name>
        <dbReference type="ChEBI" id="CHEBI:60240"/>
    </ligand>
</feature>
<organism evidence="5 6">
    <name type="scientific">Riccia sorocarpa</name>
    <dbReference type="NCBI Taxonomy" id="122646"/>
    <lineage>
        <taxon>Eukaryota</taxon>
        <taxon>Viridiplantae</taxon>
        <taxon>Streptophyta</taxon>
        <taxon>Embryophyta</taxon>
        <taxon>Marchantiophyta</taxon>
        <taxon>Marchantiopsida</taxon>
        <taxon>Marchantiidae</taxon>
        <taxon>Marchantiales</taxon>
        <taxon>Ricciaceae</taxon>
        <taxon>Riccia</taxon>
    </lineage>
</organism>
<accession>A0ABD3I4G0</accession>
<keyword evidence="3" id="KW-0862">Zinc</keyword>
<feature type="domain" description="SMP-30/Gluconolactonase/LRE-like region" evidence="4">
    <location>
        <begin position="118"/>
        <end position="362"/>
    </location>
</feature>
<protein>
    <recommendedName>
        <fullName evidence="4">SMP-30/Gluconolactonase/LRE-like region domain-containing protein</fullName>
    </recommendedName>
</protein>
<evidence type="ECO:0000256" key="2">
    <source>
        <dbReference type="PIRSR" id="PIRSR605511-1"/>
    </source>
</evidence>
<dbReference type="Proteomes" id="UP001633002">
    <property type="component" value="Unassembled WGS sequence"/>
</dbReference>
<feature type="binding site" evidence="3">
    <location>
        <position position="204"/>
    </location>
    <ligand>
        <name>a divalent metal cation</name>
        <dbReference type="ChEBI" id="CHEBI:60240"/>
    </ligand>
</feature>
<evidence type="ECO:0000313" key="5">
    <source>
        <dbReference type="EMBL" id="KAL3698593.1"/>
    </source>
</evidence>
<dbReference type="InterPro" id="IPR005511">
    <property type="entry name" value="SMP-30"/>
</dbReference>
<evidence type="ECO:0000259" key="4">
    <source>
        <dbReference type="Pfam" id="PF08450"/>
    </source>
</evidence>
<dbReference type="InterPro" id="IPR011042">
    <property type="entry name" value="6-blade_b-propeller_TolB-like"/>
</dbReference>
<comment type="caution">
    <text evidence="5">The sequence shown here is derived from an EMBL/GenBank/DDBJ whole genome shotgun (WGS) entry which is preliminary data.</text>
</comment>
<feature type="binding site" evidence="3">
    <location>
        <position position="253"/>
    </location>
    <ligand>
        <name>a divalent metal cation</name>
        <dbReference type="ChEBI" id="CHEBI:60240"/>
    </ligand>
</feature>
<proteinExistence type="inferred from homology"/>
<dbReference type="EMBL" id="JBJQOH010000002">
    <property type="protein sequence ID" value="KAL3698593.1"/>
    <property type="molecule type" value="Genomic_DNA"/>
</dbReference>
<feature type="binding site" evidence="3">
    <location>
        <position position="206"/>
    </location>
    <ligand>
        <name>substrate</name>
    </ligand>
</feature>
<dbReference type="InterPro" id="IPR013658">
    <property type="entry name" value="SGL"/>
</dbReference>